<evidence type="ECO:0000256" key="1">
    <source>
        <dbReference type="ARBA" id="ARBA00005889"/>
    </source>
</evidence>
<keyword evidence="4 6" id="KW-0862">Zinc</keyword>
<feature type="compositionally biased region" description="Polar residues" evidence="7">
    <location>
        <begin position="642"/>
        <end position="657"/>
    </location>
</feature>
<evidence type="ECO:0000256" key="4">
    <source>
        <dbReference type="ARBA" id="ARBA00022833"/>
    </source>
</evidence>
<comment type="function">
    <text evidence="6">Putative transcription activator involved in regulating light control of development.</text>
</comment>
<dbReference type="InterPro" id="IPR018289">
    <property type="entry name" value="MULE_transposase_dom"/>
</dbReference>
<reference evidence="9" key="2">
    <citation type="submission" date="2020-10" db="EMBL/GenBank/DDBJ databases">
        <authorList>
            <person name="Cooper E.A."/>
            <person name="Brenton Z.W."/>
            <person name="Flinn B.S."/>
            <person name="Jenkins J."/>
            <person name="Shu S."/>
            <person name="Flowers D."/>
            <person name="Luo F."/>
            <person name="Wang Y."/>
            <person name="Xia P."/>
            <person name="Barry K."/>
            <person name="Daum C."/>
            <person name="Lipzen A."/>
            <person name="Yoshinaga Y."/>
            <person name="Schmutz J."/>
            <person name="Saski C."/>
            <person name="Vermerris W."/>
            <person name="Kresovich S."/>
        </authorList>
    </citation>
    <scope>NUCLEOTIDE SEQUENCE</scope>
</reference>
<gene>
    <name evidence="9" type="ORF">BDA96_08G064000</name>
</gene>
<reference evidence="9" key="1">
    <citation type="journal article" date="2019" name="BMC Genomics">
        <title>A new reference genome for Sorghum bicolor reveals high levels of sequence similarity between sweet and grain genotypes: implications for the genetics of sugar metabolism.</title>
        <authorList>
            <person name="Cooper E.A."/>
            <person name="Brenton Z.W."/>
            <person name="Flinn B.S."/>
            <person name="Jenkins J."/>
            <person name="Shu S."/>
            <person name="Flowers D."/>
            <person name="Luo F."/>
            <person name="Wang Y."/>
            <person name="Xia P."/>
            <person name="Barry K."/>
            <person name="Daum C."/>
            <person name="Lipzen A."/>
            <person name="Yoshinaga Y."/>
            <person name="Schmutz J."/>
            <person name="Saski C."/>
            <person name="Vermerris W."/>
            <person name="Kresovich S."/>
        </authorList>
    </citation>
    <scope>NUCLEOTIDE SEQUENCE</scope>
</reference>
<evidence type="ECO:0000313" key="9">
    <source>
        <dbReference type="EMBL" id="KAG0520319.1"/>
    </source>
</evidence>
<keyword evidence="3 5" id="KW-0863">Zinc-finger</keyword>
<evidence type="ECO:0000256" key="6">
    <source>
        <dbReference type="RuleBase" id="RU367018"/>
    </source>
</evidence>
<dbReference type="GO" id="GO:0008270">
    <property type="term" value="F:zinc ion binding"/>
    <property type="evidence" value="ECO:0007669"/>
    <property type="project" value="UniProtKB-UniRule"/>
</dbReference>
<organism evidence="9 10">
    <name type="scientific">Sorghum bicolor</name>
    <name type="common">Sorghum</name>
    <name type="synonym">Sorghum vulgare</name>
    <dbReference type="NCBI Taxonomy" id="4558"/>
    <lineage>
        <taxon>Eukaryota</taxon>
        <taxon>Viridiplantae</taxon>
        <taxon>Streptophyta</taxon>
        <taxon>Embryophyta</taxon>
        <taxon>Tracheophyta</taxon>
        <taxon>Spermatophyta</taxon>
        <taxon>Magnoliopsida</taxon>
        <taxon>Liliopsida</taxon>
        <taxon>Poales</taxon>
        <taxon>Poaceae</taxon>
        <taxon>PACMAD clade</taxon>
        <taxon>Panicoideae</taxon>
        <taxon>Andropogonodae</taxon>
        <taxon>Andropogoneae</taxon>
        <taxon>Sorghinae</taxon>
        <taxon>Sorghum</taxon>
    </lineage>
</organism>
<dbReference type="AlphaFoldDB" id="A0A921QDP6"/>
<dbReference type="PROSITE" id="PS50966">
    <property type="entry name" value="ZF_SWIM"/>
    <property type="match status" value="1"/>
</dbReference>
<dbReference type="PANTHER" id="PTHR31669:SF296">
    <property type="entry name" value="PROTEIN FAR1-RELATED SEQUENCE"/>
    <property type="match status" value="1"/>
</dbReference>
<comment type="similarity">
    <text evidence="1 6">Belongs to the FHY3/FAR1 family.</text>
</comment>
<comment type="caution">
    <text evidence="9">The sequence shown here is derived from an EMBL/GenBank/DDBJ whole genome shotgun (WGS) entry which is preliminary data.</text>
</comment>
<dbReference type="GO" id="GO:0005634">
    <property type="term" value="C:nucleus"/>
    <property type="evidence" value="ECO:0007669"/>
    <property type="project" value="UniProtKB-SubCell"/>
</dbReference>
<dbReference type="Pfam" id="PF03101">
    <property type="entry name" value="FAR1"/>
    <property type="match status" value="1"/>
</dbReference>
<evidence type="ECO:0000313" key="10">
    <source>
        <dbReference type="Proteomes" id="UP000807115"/>
    </source>
</evidence>
<name>A0A921QDP6_SORBI</name>
<protein>
    <recommendedName>
        <fullName evidence="6">Protein FAR1-RELATED SEQUENCE</fullName>
    </recommendedName>
</protein>
<feature type="domain" description="SWIM-type" evidence="8">
    <location>
        <begin position="491"/>
        <end position="527"/>
    </location>
</feature>
<dbReference type="Proteomes" id="UP000807115">
    <property type="component" value="Chromosome 8"/>
</dbReference>
<dbReference type="PANTHER" id="PTHR31669">
    <property type="entry name" value="PROTEIN FAR1-RELATED SEQUENCE 10-RELATED"/>
    <property type="match status" value="1"/>
</dbReference>
<dbReference type="InterPro" id="IPR004330">
    <property type="entry name" value="FAR1_DNA_bnd_dom"/>
</dbReference>
<evidence type="ECO:0000256" key="2">
    <source>
        <dbReference type="ARBA" id="ARBA00022723"/>
    </source>
</evidence>
<comment type="subcellular location">
    <subcellularLocation>
        <location evidence="6">Nucleus</location>
    </subcellularLocation>
</comment>
<dbReference type="InterPro" id="IPR031052">
    <property type="entry name" value="FHY3/FAR1"/>
</dbReference>
<dbReference type="SMART" id="SM00575">
    <property type="entry name" value="ZnF_PMZ"/>
    <property type="match status" value="1"/>
</dbReference>
<sequence length="657" mass="76865">MSFATMDEAREYYNSYAKRTGFSIRTNTSRRSAITREKQKVQFVCNKEGFGRKRRVVAQLVDGITCYSDNDEAEEEDTAQEEEDEQVEKRKKFDGCKKRKREKMVYTKYKARMHNHDLVVQSSLKKFLRSHRGIPKQENDFIVLLHGCNLSTGRIMQLMSEFYGSAQLVPYDGKQETLDYFRALKEEDPEFFYKIKLDDNHRVENMFWVDSATRRAYKEAYNDCVSFDATYMTNIYEMPCTPFIRINRHCQTFQLGCAFIRNEKTATYEWLFLTFLEAMDRKTPLNIITHQDPTMRATICIVFPNTTHRNWRWHIMDKFSGTIGPILVKNDELNEEFVDCLNHTKYGLEDNEHFQHLYHIRQSFIPAYYMHSFFPVLQSTQRSEGFNALLKKYVNPNLSVLQFVRQYQKIQEKCLVAQDGQDFRTDENERRRWSRYPLEKHASTVYTKNMFYRFSKEFEKTAEYDVKPVGQFQYWLEPNNSFVFGYGKRNYLVTAIEEDESYCCECSKFDRDGIICCHIMRVMVRMGVKLIPERYILKRWTQQAIASDTNQVQNVNAPVELVARGMPLTSEKTLSLTNTTTAFAAIAVEGCTNDENYAILEKHIKEMRSEFEEIKKRTMANRQNTSGTEGGATEGAQNGTGVSTLTGPSLQTAGLKN</sequence>
<keyword evidence="2 6" id="KW-0479">Metal-binding</keyword>
<evidence type="ECO:0000256" key="5">
    <source>
        <dbReference type="PROSITE-ProRule" id="PRU00325"/>
    </source>
</evidence>
<dbReference type="InterPro" id="IPR006564">
    <property type="entry name" value="Znf_PMZ"/>
</dbReference>
<dbReference type="Pfam" id="PF10551">
    <property type="entry name" value="MULE"/>
    <property type="match status" value="1"/>
</dbReference>
<dbReference type="GO" id="GO:0006355">
    <property type="term" value="P:regulation of DNA-templated transcription"/>
    <property type="evidence" value="ECO:0007669"/>
    <property type="project" value="UniProtKB-UniRule"/>
</dbReference>
<keyword evidence="6" id="KW-0539">Nucleus</keyword>
<dbReference type="Pfam" id="PF04434">
    <property type="entry name" value="SWIM"/>
    <property type="match status" value="1"/>
</dbReference>
<evidence type="ECO:0000259" key="8">
    <source>
        <dbReference type="PROSITE" id="PS50966"/>
    </source>
</evidence>
<dbReference type="InterPro" id="IPR007527">
    <property type="entry name" value="Znf_SWIM"/>
</dbReference>
<feature type="region of interest" description="Disordered" evidence="7">
    <location>
        <begin position="617"/>
        <end position="657"/>
    </location>
</feature>
<accession>A0A921QDP6</accession>
<dbReference type="EMBL" id="CM027687">
    <property type="protein sequence ID" value="KAG0520319.1"/>
    <property type="molecule type" value="Genomic_DNA"/>
</dbReference>
<evidence type="ECO:0000256" key="7">
    <source>
        <dbReference type="SAM" id="MobiDB-lite"/>
    </source>
</evidence>
<proteinExistence type="inferred from homology"/>
<evidence type="ECO:0000256" key="3">
    <source>
        <dbReference type="ARBA" id="ARBA00022771"/>
    </source>
</evidence>